<dbReference type="EMBL" id="CP003179">
    <property type="protein sequence ID" value="AEW05669.1"/>
    <property type="molecule type" value="Genomic_DNA"/>
</dbReference>
<dbReference type="PATRIC" id="fig|679936.5.peg.2268"/>
<keyword evidence="1" id="KW-1133">Transmembrane helix</keyword>
<keyword evidence="3" id="KW-1185">Reference proteome</keyword>
<keyword evidence="1" id="KW-0812">Transmembrane</keyword>
<feature type="transmembrane region" description="Helical" evidence="1">
    <location>
        <begin position="6"/>
        <end position="26"/>
    </location>
</feature>
<organism evidence="2 3">
    <name type="scientific">Sulfobacillus acidophilus (strain ATCC 700253 / DSM 10332 / NAL)</name>
    <dbReference type="NCBI Taxonomy" id="679936"/>
    <lineage>
        <taxon>Bacteria</taxon>
        <taxon>Bacillati</taxon>
        <taxon>Bacillota</taxon>
        <taxon>Clostridia</taxon>
        <taxon>Eubacteriales</taxon>
        <taxon>Clostridiales Family XVII. Incertae Sedis</taxon>
        <taxon>Sulfobacillus</taxon>
    </lineage>
</organism>
<proteinExistence type="predicted"/>
<sequence length="54" mass="6051">MPGLTVLILIILGWLVFNWLPGYLLLKRADRGDQISQAIIRRYAKNPSGEEAGL</sequence>
<keyword evidence="1" id="KW-0472">Membrane</keyword>
<dbReference type="STRING" id="679936.Sulac_2193"/>
<reference evidence="3" key="1">
    <citation type="submission" date="2011-12" db="EMBL/GenBank/DDBJ databases">
        <title>The complete genome of chromosome of Sulfobacillus acidophilus DSM 10332.</title>
        <authorList>
            <person name="Lucas S."/>
            <person name="Han J."/>
            <person name="Lapidus A."/>
            <person name="Bruce D."/>
            <person name="Goodwin L."/>
            <person name="Pitluck S."/>
            <person name="Peters L."/>
            <person name="Kyrpides N."/>
            <person name="Mavromatis K."/>
            <person name="Ivanova N."/>
            <person name="Mikhailova N."/>
            <person name="Chertkov O."/>
            <person name="Saunders E."/>
            <person name="Detter J.C."/>
            <person name="Tapia R."/>
            <person name="Han C."/>
            <person name="Land M."/>
            <person name="Hauser L."/>
            <person name="Markowitz V."/>
            <person name="Cheng J.-F."/>
            <person name="Hugenholtz P."/>
            <person name="Woyke T."/>
            <person name="Wu D."/>
            <person name="Pukall R."/>
            <person name="Gehrich-Schroeter G."/>
            <person name="Schneider S."/>
            <person name="Klenk H.-P."/>
            <person name="Eisen J.A."/>
        </authorList>
    </citation>
    <scope>NUCLEOTIDE SEQUENCE [LARGE SCALE GENOMIC DNA]</scope>
    <source>
        <strain evidence="3">ATCC 700253 / DSM 10332 / NAL</strain>
    </source>
</reference>
<dbReference type="Proteomes" id="UP000005439">
    <property type="component" value="Chromosome"/>
</dbReference>
<name>G8TTK3_SULAD</name>
<dbReference type="AlphaFoldDB" id="G8TTK3"/>
<protein>
    <submittedName>
        <fullName evidence="2">Uncharacterized protein</fullName>
    </submittedName>
</protein>
<dbReference type="KEGG" id="sap:Sulac_2193"/>
<evidence type="ECO:0000256" key="1">
    <source>
        <dbReference type="SAM" id="Phobius"/>
    </source>
</evidence>
<evidence type="ECO:0000313" key="2">
    <source>
        <dbReference type="EMBL" id="AEW05669.1"/>
    </source>
</evidence>
<reference evidence="2 3" key="2">
    <citation type="journal article" date="2012" name="Stand. Genomic Sci.">
        <title>Complete genome sequence of the moderately thermophilic mineral-sulfide-oxidizing firmicute Sulfobacillus acidophilus type strain (NAL(T)).</title>
        <authorList>
            <person name="Anderson I."/>
            <person name="Chertkov O."/>
            <person name="Chen A."/>
            <person name="Saunders E."/>
            <person name="Lapidus A."/>
            <person name="Nolan M."/>
            <person name="Lucas S."/>
            <person name="Hammon N."/>
            <person name="Deshpande S."/>
            <person name="Cheng J.F."/>
            <person name="Han C."/>
            <person name="Tapia R."/>
            <person name="Goodwin L.A."/>
            <person name="Pitluck S."/>
            <person name="Liolios K."/>
            <person name="Pagani I."/>
            <person name="Ivanova N."/>
            <person name="Mikhailova N."/>
            <person name="Pati A."/>
            <person name="Palaniappan K."/>
            <person name="Land M."/>
            <person name="Pan C."/>
            <person name="Rohde M."/>
            <person name="Pukall R."/>
            <person name="Goker M."/>
            <person name="Detter J.C."/>
            <person name="Woyke T."/>
            <person name="Bristow J."/>
            <person name="Eisen J.A."/>
            <person name="Markowitz V."/>
            <person name="Hugenholtz P."/>
            <person name="Kyrpides N.C."/>
            <person name="Klenk H.P."/>
            <person name="Mavromatis K."/>
        </authorList>
    </citation>
    <scope>NUCLEOTIDE SEQUENCE [LARGE SCALE GENOMIC DNA]</scope>
    <source>
        <strain evidence="3">ATCC 700253 / DSM 10332 / NAL</strain>
    </source>
</reference>
<evidence type="ECO:0000313" key="3">
    <source>
        <dbReference type="Proteomes" id="UP000005439"/>
    </source>
</evidence>
<gene>
    <name evidence="2" type="ordered locus">Sulac_2193</name>
</gene>
<dbReference type="HOGENOM" id="CLU_3048701_0_0_9"/>
<accession>G8TTK3</accession>